<evidence type="ECO:0000256" key="1">
    <source>
        <dbReference type="ARBA" id="ARBA00001920"/>
    </source>
</evidence>
<organism evidence="19 20">
    <name type="scientific">Thalassoglobus polymorphus</name>
    <dbReference type="NCBI Taxonomy" id="2527994"/>
    <lineage>
        <taxon>Bacteria</taxon>
        <taxon>Pseudomonadati</taxon>
        <taxon>Planctomycetota</taxon>
        <taxon>Planctomycetia</taxon>
        <taxon>Planctomycetales</taxon>
        <taxon>Planctomycetaceae</taxon>
        <taxon>Thalassoglobus</taxon>
    </lineage>
</organism>
<evidence type="ECO:0000256" key="10">
    <source>
        <dbReference type="ARBA" id="ARBA00022857"/>
    </source>
</evidence>
<dbReference type="PANTHER" id="PTHR43331:SF1">
    <property type="entry name" value="HOMOSERINE DEHYDROGENASE"/>
    <property type="match status" value="1"/>
</dbReference>
<keyword evidence="12" id="KW-0520">NAD</keyword>
<dbReference type="GO" id="GO:0046872">
    <property type="term" value="F:metal ion binding"/>
    <property type="evidence" value="ECO:0007669"/>
    <property type="project" value="UniProtKB-KW"/>
</dbReference>
<evidence type="ECO:0000256" key="8">
    <source>
        <dbReference type="ARBA" id="ARBA00022697"/>
    </source>
</evidence>
<feature type="binding site" evidence="15">
    <location>
        <position position="106"/>
    </location>
    <ligand>
        <name>NADPH</name>
        <dbReference type="ChEBI" id="CHEBI:57783"/>
    </ligand>
</feature>
<feature type="active site" description="Proton donor" evidence="14">
    <location>
        <position position="206"/>
    </location>
</feature>
<dbReference type="CDD" id="cd04881">
    <property type="entry name" value="ACT_HSDH-Hom"/>
    <property type="match status" value="1"/>
</dbReference>
<dbReference type="InterPro" id="IPR005106">
    <property type="entry name" value="Asp/hSer_DH_NAD-bd"/>
</dbReference>
<dbReference type="InterPro" id="IPR001342">
    <property type="entry name" value="HDH_cat"/>
</dbReference>
<evidence type="ECO:0000256" key="5">
    <source>
        <dbReference type="ARBA" id="ARBA00013213"/>
    </source>
</evidence>
<protein>
    <recommendedName>
        <fullName evidence="6 16">Homoserine dehydrogenase</fullName>
        <ecNumber evidence="5 16">1.1.1.3</ecNumber>
    </recommendedName>
</protein>
<dbReference type="AlphaFoldDB" id="A0A517QML8"/>
<evidence type="ECO:0000256" key="3">
    <source>
        <dbReference type="ARBA" id="ARBA00005062"/>
    </source>
</evidence>
<keyword evidence="20" id="KW-1185">Reference proteome</keyword>
<keyword evidence="11 16" id="KW-0560">Oxidoreductase</keyword>
<comment type="similarity">
    <text evidence="4 17">Belongs to the homoserine dehydrogenase family.</text>
</comment>
<dbReference type="InterPro" id="IPR002912">
    <property type="entry name" value="ACT_dom"/>
</dbReference>
<evidence type="ECO:0000256" key="15">
    <source>
        <dbReference type="PIRSR" id="PIRSR000098-2"/>
    </source>
</evidence>
<dbReference type="PROSITE" id="PS01042">
    <property type="entry name" value="HOMOSER_DHGENASE"/>
    <property type="match status" value="1"/>
</dbReference>
<evidence type="ECO:0000256" key="6">
    <source>
        <dbReference type="ARBA" id="ARBA00013376"/>
    </source>
</evidence>
<name>A0A517QML8_9PLAN</name>
<dbReference type="UniPathway" id="UPA00051">
    <property type="reaction ID" value="UER00465"/>
</dbReference>
<reference evidence="19 20" key="1">
    <citation type="submission" date="2019-02" db="EMBL/GenBank/DDBJ databases">
        <title>Deep-cultivation of Planctomycetes and their phenomic and genomic characterization uncovers novel biology.</title>
        <authorList>
            <person name="Wiegand S."/>
            <person name="Jogler M."/>
            <person name="Boedeker C."/>
            <person name="Pinto D."/>
            <person name="Vollmers J."/>
            <person name="Rivas-Marin E."/>
            <person name="Kohn T."/>
            <person name="Peeters S.H."/>
            <person name="Heuer A."/>
            <person name="Rast P."/>
            <person name="Oberbeckmann S."/>
            <person name="Bunk B."/>
            <person name="Jeske O."/>
            <person name="Meyerdierks A."/>
            <person name="Storesund J.E."/>
            <person name="Kallscheuer N."/>
            <person name="Luecker S."/>
            <person name="Lage O.M."/>
            <person name="Pohl T."/>
            <person name="Merkel B.J."/>
            <person name="Hornburger P."/>
            <person name="Mueller R.-W."/>
            <person name="Bruemmer F."/>
            <person name="Labrenz M."/>
            <person name="Spormann A.M."/>
            <person name="Op den Camp H."/>
            <person name="Overmann J."/>
            <person name="Amann R."/>
            <person name="Jetten M.S.M."/>
            <person name="Mascher T."/>
            <person name="Medema M.H."/>
            <person name="Devos D.P."/>
            <person name="Kaster A.-K."/>
            <person name="Ovreas L."/>
            <person name="Rohde M."/>
            <person name="Galperin M.Y."/>
            <person name="Jogler C."/>
        </authorList>
    </citation>
    <scope>NUCLEOTIDE SEQUENCE [LARGE SCALE GENOMIC DNA]</scope>
    <source>
        <strain evidence="19 20">Mal48</strain>
    </source>
</reference>
<evidence type="ECO:0000313" key="20">
    <source>
        <dbReference type="Proteomes" id="UP000315724"/>
    </source>
</evidence>
<evidence type="ECO:0000256" key="7">
    <source>
        <dbReference type="ARBA" id="ARBA00022605"/>
    </source>
</evidence>
<keyword evidence="9" id="KW-0479">Metal-binding</keyword>
<dbReference type="GO" id="GO:0004412">
    <property type="term" value="F:homoserine dehydrogenase activity"/>
    <property type="evidence" value="ECO:0007669"/>
    <property type="project" value="UniProtKB-EC"/>
</dbReference>
<dbReference type="OrthoDB" id="9808167at2"/>
<dbReference type="Pfam" id="PF03447">
    <property type="entry name" value="NAD_binding_3"/>
    <property type="match status" value="1"/>
</dbReference>
<accession>A0A517QML8</accession>
<dbReference type="PIRSF" id="PIRSF000098">
    <property type="entry name" value="Homoser_dehydrog"/>
    <property type="match status" value="1"/>
</dbReference>
<keyword evidence="10 15" id="KW-0521">NADP</keyword>
<evidence type="ECO:0000256" key="4">
    <source>
        <dbReference type="ARBA" id="ARBA00006753"/>
    </source>
</evidence>
<evidence type="ECO:0000256" key="12">
    <source>
        <dbReference type="ARBA" id="ARBA00023027"/>
    </source>
</evidence>
<dbReference type="Proteomes" id="UP000315724">
    <property type="component" value="Chromosome"/>
</dbReference>
<dbReference type="RefSeq" id="WP_145198482.1">
    <property type="nucleotide sequence ID" value="NZ_CP036267.1"/>
</dbReference>
<evidence type="ECO:0000256" key="17">
    <source>
        <dbReference type="RuleBase" id="RU004171"/>
    </source>
</evidence>
<feature type="binding site" evidence="15">
    <location>
        <position position="191"/>
    </location>
    <ligand>
        <name>L-homoserine</name>
        <dbReference type="ChEBI" id="CHEBI:57476"/>
    </ligand>
</feature>
<evidence type="ECO:0000256" key="11">
    <source>
        <dbReference type="ARBA" id="ARBA00023002"/>
    </source>
</evidence>
<comment type="cofactor">
    <cofactor evidence="1">
        <name>a metal cation</name>
        <dbReference type="ChEBI" id="CHEBI:25213"/>
    </cofactor>
</comment>
<comment type="catalytic activity">
    <reaction evidence="16">
        <text>L-homoserine + NADP(+) = L-aspartate 4-semialdehyde + NADPH + H(+)</text>
        <dbReference type="Rhea" id="RHEA:15761"/>
        <dbReference type="ChEBI" id="CHEBI:15378"/>
        <dbReference type="ChEBI" id="CHEBI:57476"/>
        <dbReference type="ChEBI" id="CHEBI:57783"/>
        <dbReference type="ChEBI" id="CHEBI:58349"/>
        <dbReference type="ChEBI" id="CHEBI:537519"/>
        <dbReference type="EC" id="1.1.1.3"/>
    </reaction>
</comment>
<dbReference type="SUPFAM" id="SSF55021">
    <property type="entry name" value="ACT-like"/>
    <property type="match status" value="1"/>
</dbReference>
<sequence length="440" mass="47394">MSKPLRVGLIGLGTVASGVAQILLRHRDRTRERAGRDVEITRVAVRDLSKSRDVEIPSDILTTDAMSVATAADVDVVIELIGGISPAKELVEAALNHGKDVVTANKALLCEHGDTLFALARETGRCIAFEAAVAGGCPIIAAMSQSMTGNQITSLAAILNGTSNFILTQMLHNDASYDDAVQEAQECGYAEADPSMDVKGTDAAQKLGILTQLAFGERISPDQFPVQGIDELELEDLHFADELGYAVKLLATAKLVNGHLELHTQPTLIRKERPLAQVDGPYNMIEITGDAVGKAWFSAMGAGQMATASAVVADIIDVAVGRAAITFPHLNLWQTEEKFQLQKSEDIERRYYFRFHVEDRPHVIADIADVLGRNGISLSSVMQKEAQIESPKAGEPPVVPLVFMTHNATEGQLRAAAIELDSLDCVQPPWLCLPVSDDQA</sequence>
<evidence type="ECO:0000259" key="18">
    <source>
        <dbReference type="PROSITE" id="PS51671"/>
    </source>
</evidence>
<dbReference type="GO" id="GO:0050661">
    <property type="term" value="F:NADP binding"/>
    <property type="evidence" value="ECO:0007669"/>
    <property type="project" value="InterPro"/>
</dbReference>
<gene>
    <name evidence="19" type="primary">hom</name>
    <name evidence="19" type="ORF">Mal48_21260</name>
</gene>
<keyword evidence="8 16" id="KW-0791">Threonine biosynthesis</keyword>
<dbReference type="EMBL" id="CP036267">
    <property type="protein sequence ID" value="QDT32878.1"/>
    <property type="molecule type" value="Genomic_DNA"/>
</dbReference>
<dbReference type="GO" id="GO:0009086">
    <property type="term" value="P:methionine biosynthetic process"/>
    <property type="evidence" value="ECO:0007669"/>
    <property type="project" value="UniProtKB-KW"/>
</dbReference>
<dbReference type="InterPro" id="IPR036291">
    <property type="entry name" value="NAD(P)-bd_dom_sf"/>
</dbReference>
<dbReference type="EC" id="1.1.1.3" evidence="5 16"/>
<comment type="pathway">
    <text evidence="2 16">Amino-acid biosynthesis; L-threonine biosynthesis; L-threonine from L-aspartate: step 3/5.</text>
</comment>
<dbReference type="FunFam" id="3.30.360.10:FF:000005">
    <property type="entry name" value="Homoserine dehydrogenase"/>
    <property type="match status" value="1"/>
</dbReference>
<evidence type="ECO:0000256" key="9">
    <source>
        <dbReference type="ARBA" id="ARBA00022723"/>
    </source>
</evidence>
<evidence type="ECO:0000313" key="19">
    <source>
        <dbReference type="EMBL" id="QDT32878.1"/>
    </source>
</evidence>
<feature type="domain" description="ACT" evidence="18">
    <location>
        <begin position="352"/>
        <end position="434"/>
    </location>
</feature>
<dbReference type="GO" id="GO:0009088">
    <property type="term" value="P:threonine biosynthetic process"/>
    <property type="evidence" value="ECO:0007669"/>
    <property type="project" value="UniProtKB-UniPathway"/>
</dbReference>
<dbReference type="SUPFAM" id="SSF51735">
    <property type="entry name" value="NAD(P)-binding Rossmann-fold domains"/>
    <property type="match status" value="1"/>
</dbReference>
<dbReference type="KEGG" id="tpol:Mal48_21260"/>
<dbReference type="InterPro" id="IPR045865">
    <property type="entry name" value="ACT-like_dom_sf"/>
</dbReference>
<dbReference type="FunFam" id="3.40.50.720:FF:000062">
    <property type="entry name" value="Homoserine dehydrogenase"/>
    <property type="match status" value="1"/>
</dbReference>
<evidence type="ECO:0000256" key="14">
    <source>
        <dbReference type="PIRSR" id="PIRSR000098-1"/>
    </source>
</evidence>
<comment type="pathway">
    <text evidence="3 16">Amino-acid biosynthesis; L-methionine biosynthesis via de novo pathway; L-homoserine from L-aspartate: step 3/3.</text>
</comment>
<dbReference type="InterPro" id="IPR019811">
    <property type="entry name" value="HDH_CS"/>
</dbReference>
<dbReference type="PANTHER" id="PTHR43331">
    <property type="entry name" value="HOMOSERINE DEHYDROGENASE"/>
    <property type="match status" value="1"/>
</dbReference>
<keyword evidence="7 16" id="KW-0028">Amino-acid biosynthesis</keyword>
<evidence type="ECO:0000256" key="2">
    <source>
        <dbReference type="ARBA" id="ARBA00005056"/>
    </source>
</evidence>
<dbReference type="UniPathway" id="UPA00050">
    <property type="reaction ID" value="UER00063"/>
</dbReference>
<dbReference type="NCBIfam" id="NF004976">
    <property type="entry name" value="PRK06349.1"/>
    <property type="match status" value="1"/>
</dbReference>
<dbReference type="Gene3D" id="3.30.360.10">
    <property type="entry name" value="Dihydrodipicolinate Reductase, domain 2"/>
    <property type="match status" value="1"/>
</dbReference>
<dbReference type="SUPFAM" id="SSF55347">
    <property type="entry name" value="Glyceraldehyde-3-phosphate dehydrogenase-like, C-terminal domain"/>
    <property type="match status" value="1"/>
</dbReference>
<evidence type="ECO:0000256" key="13">
    <source>
        <dbReference type="ARBA" id="ARBA00023167"/>
    </source>
</evidence>
<dbReference type="Gene3D" id="3.40.50.720">
    <property type="entry name" value="NAD(P)-binding Rossmann-like Domain"/>
    <property type="match status" value="1"/>
</dbReference>
<dbReference type="Pfam" id="PF01842">
    <property type="entry name" value="ACT"/>
    <property type="match status" value="1"/>
</dbReference>
<dbReference type="Pfam" id="PF00742">
    <property type="entry name" value="Homoserine_dh"/>
    <property type="match status" value="1"/>
</dbReference>
<proteinExistence type="inferred from homology"/>
<dbReference type="PROSITE" id="PS51671">
    <property type="entry name" value="ACT"/>
    <property type="match status" value="1"/>
</dbReference>
<dbReference type="Gene3D" id="3.30.70.260">
    <property type="match status" value="1"/>
</dbReference>
<keyword evidence="13 16" id="KW-0486">Methionine biosynthesis</keyword>
<evidence type="ECO:0000256" key="16">
    <source>
        <dbReference type="RuleBase" id="RU000579"/>
    </source>
</evidence>
<dbReference type="InterPro" id="IPR016204">
    <property type="entry name" value="HDH"/>
</dbReference>